<dbReference type="SMART" id="SM00889">
    <property type="entry name" value="EFG_IV"/>
    <property type="match status" value="1"/>
</dbReference>
<comment type="similarity">
    <text evidence="1 6">Belongs to the TRAFAC class translation factor GTPase superfamily. Classic translation factor GTPase family. EF-G/EF-2 subfamily.</text>
</comment>
<dbReference type="InterPro" id="IPR053905">
    <property type="entry name" value="EF-G-like_DII"/>
</dbReference>
<dbReference type="Gene3D" id="2.40.30.10">
    <property type="entry name" value="Translation factors"/>
    <property type="match status" value="1"/>
</dbReference>
<dbReference type="InterPro" id="IPR005517">
    <property type="entry name" value="Transl_elong_EFG/EF2_IV"/>
</dbReference>
<gene>
    <name evidence="6 9" type="primary">fusA</name>
    <name evidence="9" type="ORF">E3J62_07535</name>
</gene>
<dbReference type="Pfam" id="PF00679">
    <property type="entry name" value="EFG_C"/>
    <property type="match status" value="1"/>
</dbReference>
<dbReference type="PROSITE" id="PS51722">
    <property type="entry name" value="G_TR_2"/>
    <property type="match status" value="1"/>
</dbReference>
<dbReference type="PANTHER" id="PTHR43261">
    <property type="entry name" value="TRANSLATION ELONGATION FACTOR G-RELATED"/>
    <property type="match status" value="1"/>
</dbReference>
<dbReference type="NCBIfam" id="TIGR00231">
    <property type="entry name" value="small_GTP"/>
    <property type="match status" value="1"/>
</dbReference>
<feature type="domain" description="Tr-type G" evidence="8">
    <location>
        <begin position="7"/>
        <end position="282"/>
    </location>
</feature>
<dbReference type="SUPFAM" id="SSF50447">
    <property type="entry name" value="Translation proteins"/>
    <property type="match status" value="1"/>
</dbReference>
<dbReference type="InterPro" id="IPR035649">
    <property type="entry name" value="EFG_V"/>
</dbReference>
<reference evidence="9 10" key="1">
    <citation type="submission" date="2019-03" db="EMBL/GenBank/DDBJ databases">
        <title>Metabolic potential of uncultured bacteria and archaea associated with petroleum seepage in deep-sea sediments.</title>
        <authorList>
            <person name="Dong X."/>
            <person name="Hubert C."/>
        </authorList>
    </citation>
    <scope>NUCLEOTIDE SEQUENCE [LARGE SCALE GENOMIC DNA]</scope>
    <source>
        <strain evidence="9">E44_bin18</strain>
    </source>
</reference>
<dbReference type="CDD" id="cd03713">
    <property type="entry name" value="EFG_mtEFG_C"/>
    <property type="match status" value="1"/>
</dbReference>
<dbReference type="GO" id="GO:0005525">
    <property type="term" value="F:GTP binding"/>
    <property type="evidence" value="ECO:0007669"/>
    <property type="project" value="UniProtKB-UniRule"/>
</dbReference>
<dbReference type="InterPro" id="IPR009022">
    <property type="entry name" value="EFG_III"/>
</dbReference>
<dbReference type="GO" id="GO:0005737">
    <property type="term" value="C:cytoplasm"/>
    <property type="evidence" value="ECO:0007669"/>
    <property type="project" value="UniProtKB-SubCell"/>
</dbReference>
<dbReference type="Gene3D" id="3.30.70.870">
    <property type="entry name" value="Elongation Factor G (Translational Gtpase), domain 3"/>
    <property type="match status" value="1"/>
</dbReference>
<dbReference type="Proteomes" id="UP000315525">
    <property type="component" value="Unassembled WGS sequence"/>
</dbReference>
<feature type="binding site" evidence="6">
    <location>
        <begin position="16"/>
        <end position="23"/>
    </location>
    <ligand>
        <name>GTP</name>
        <dbReference type="ChEBI" id="CHEBI:37565"/>
    </ligand>
</feature>
<feature type="binding site" evidence="6">
    <location>
        <begin position="134"/>
        <end position="137"/>
    </location>
    <ligand>
        <name>GTP</name>
        <dbReference type="ChEBI" id="CHEBI:37565"/>
    </ligand>
</feature>
<dbReference type="GO" id="GO:0003924">
    <property type="term" value="F:GTPase activity"/>
    <property type="evidence" value="ECO:0007669"/>
    <property type="project" value="InterPro"/>
</dbReference>
<dbReference type="InterPro" id="IPR000795">
    <property type="entry name" value="T_Tr_GTP-bd_dom"/>
</dbReference>
<evidence type="ECO:0000256" key="4">
    <source>
        <dbReference type="ARBA" id="ARBA00022917"/>
    </source>
</evidence>
<dbReference type="CDD" id="cd01886">
    <property type="entry name" value="EF-G"/>
    <property type="match status" value="1"/>
</dbReference>
<organism evidence="9 10">
    <name type="scientific">candidate division TA06 bacterium</name>
    <dbReference type="NCBI Taxonomy" id="2250710"/>
    <lineage>
        <taxon>Bacteria</taxon>
        <taxon>Bacteria division TA06</taxon>
    </lineage>
</organism>
<dbReference type="FunFam" id="2.40.30.10:FF:000006">
    <property type="entry name" value="Elongation factor G"/>
    <property type="match status" value="1"/>
</dbReference>
<dbReference type="Pfam" id="PF14492">
    <property type="entry name" value="EFG_III"/>
    <property type="match status" value="1"/>
</dbReference>
<protein>
    <recommendedName>
        <fullName evidence="6 7">Elongation factor G</fullName>
        <shortName evidence="6">EF-G</shortName>
    </recommendedName>
</protein>
<dbReference type="InterPro" id="IPR035647">
    <property type="entry name" value="EFG_III/V"/>
</dbReference>
<dbReference type="InterPro" id="IPR027417">
    <property type="entry name" value="P-loop_NTPase"/>
</dbReference>
<keyword evidence="3 6" id="KW-0251">Elongation factor</keyword>
<dbReference type="NCBIfam" id="TIGR00484">
    <property type="entry name" value="EF-G"/>
    <property type="match status" value="1"/>
</dbReference>
<dbReference type="SUPFAM" id="SSF54211">
    <property type="entry name" value="Ribosomal protein S5 domain 2-like"/>
    <property type="match status" value="1"/>
</dbReference>
<dbReference type="SUPFAM" id="SSF52540">
    <property type="entry name" value="P-loop containing nucleoside triphosphate hydrolases"/>
    <property type="match status" value="1"/>
</dbReference>
<dbReference type="CDD" id="cd16262">
    <property type="entry name" value="EFG_III"/>
    <property type="match status" value="1"/>
</dbReference>
<dbReference type="InterPro" id="IPR005225">
    <property type="entry name" value="Small_GTP-bd"/>
</dbReference>
<feature type="binding site" evidence="6">
    <location>
        <begin position="80"/>
        <end position="84"/>
    </location>
    <ligand>
        <name>GTP</name>
        <dbReference type="ChEBI" id="CHEBI:37565"/>
    </ligand>
</feature>
<name>A0A523US91_UNCT6</name>
<dbReference type="PROSITE" id="PS00301">
    <property type="entry name" value="G_TR_1"/>
    <property type="match status" value="1"/>
</dbReference>
<dbReference type="NCBIfam" id="NF009381">
    <property type="entry name" value="PRK12740.1-5"/>
    <property type="match status" value="1"/>
</dbReference>
<dbReference type="PANTHER" id="PTHR43261:SF1">
    <property type="entry name" value="RIBOSOME-RELEASING FACTOR 2, MITOCHONDRIAL"/>
    <property type="match status" value="1"/>
</dbReference>
<comment type="caution">
    <text evidence="9">The sequence shown here is derived from an EMBL/GenBank/DDBJ whole genome shotgun (WGS) entry which is preliminary data.</text>
</comment>
<dbReference type="GO" id="GO:0032790">
    <property type="term" value="P:ribosome disassembly"/>
    <property type="evidence" value="ECO:0007669"/>
    <property type="project" value="TreeGrafter"/>
</dbReference>
<dbReference type="InterPro" id="IPR004540">
    <property type="entry name" value="Transl_elong_EFG/EF2"/>
</dbReference>
<comment type="subcellular location">
    <subcellularLocation>
        <location evidence="6">Cytoplasm</location>
    </subcellularLocation>
</comment>
<dbReference type="Gene3D" id="3.30.230.10">
    <property type="match status" value="1"/>
</dbReference>
<dbReference type="InterPro" id="IPR014721">
    <property type="entry name" value="Ribsml_uS5_D2-typ_fold_subgr"/>
</dbReference>
<evidence type="ECO:0000313" key="10">
    <source>
        <dbReference type="Proteomes" id="UP000315525"/>
    </source>
</evidence>
<evidence type="ECO:0000259" key="8">
    <source>
        <dbReference type="PROSITE" id="PS51722"/>
    </source>
</evidence>
<evidence type="ECO:0000256" key="7">
    <source>
        <dbReference type="NCBIfam" id="TIGR00484"/>
    </source>
</evidence>
<dbReference type="HAMAP" id="MF_00054_B">
    <property type="entry name" value="EF_G_EF_2_B"/>
    <property type="match status" value="1"/>
</dbReference>
<keyword evidence="2 6" id="KW-0547">Nucleotide-binding</keyword>
<evidence type="ECO:0000256" key="5">
    <source>
        <dbReference type="ARBA" id="ARBA00023134"/>
    </source>
</evidence>
<dbReference type="Pfam" id="PF00009">
    <property type="entry name" value="GTP_EFTU"/>
    <property type="match status" value="1"/>
</dbReference>
<dbReference type="FunFam" id="3.40.50.300:FF:000029">
    <property type="entry name" value="Elongation factor G"/>
    <property type="match status" value="1"/>
</dbReference>
<dbReference type="FunFam" id="3.30.70.870:FF:000001">
    <property type="entry name" value="Elongation factor G"/>
    <property type="match status" value="1"/>
</dbReference>
<dbReference type="Gene3D" id="3.30.70.240">
    <property type="match status" value="1"/>
</dbReference>
<proteinExistence type="inferred from homology"/>
<comment type="function">
    <text evidence="6">Catalyzes the GTP-dependent ribosomal translocation step during translation elongation. During this step, the ribosome changes from the pre-translocational (PRE) to the post-translocational (POST) state as the newly formed A-site-bound peptidyl-tRNA and P-site-bound deacylated tRNA move to the P and E sites, respectively. Catalyzes the coordinated movement of the two tRNA molecules, the mRNA and conformational changes in the ribosome.</text>
</comment>
<accession>A0A523US91</accession>
<dbReference type="CDD" id="cd04088">
    <property type="entry name" value="EFG_mtEFG_II"/>
    <property type="match status" value="1"/>
</dbReference>
<dbReference type="PRINTS" id="PR00315">
    <property type="entry name" value="ELONGATNFCT"/>
</dbReference>
<keyword evidence="5 6" id="KW-0342">GTP-binding</keyword>
<keyword evidence="4 6" id="KW-0648">Protein biosynthesis</keyword>
<dbReference type="Pfam" id="PF03764">
    <property type="entry name" value="EFG_IV"/>
    <property type="match status" value="1"/>
</dbReference>
<dbReference type="SUPFAM" id="SSF54980">
    <property type="entry name" value="EF-G C-terminal domain-like"/>
    <property type="match status" value="2"/>
</dbReference>
<dbReference type="FunFam" id="3.30.70.240:FF:000001">
    <property type="entry name" value="Elongation factor G"/>
    <property type="match status" value="1"/>
</dbReference>
<dbReference type="InterPro" id="IPR020568">
    <property type="entry name" value="Ribosomal_Su5_D2-typ_SF"/>
</dbReference>
<dbReference type="AlphaFoldDB" id="A0A523US91"/>
<dbReference type="InterPro" id="IPR031157">
    <property type="entry name" value="G_TR_CS"/>
</dbReference>
<evidence type="ECO:0000313" key="9">
    <source>
        <dbReference type="EMBL" id="TET45437.1"/>
    </source>
</evidence>
<evidence type="ECO:0000256" key="1">
    <source>
        <dbReference type="ARBA" id="ARBA00005870"/>
    </source>
</evidence>
<dbReference type="InterPro" id="IPR041095">
    <property type="entry name" value="EFG_II"/>
</dbReference>
<dbReference type="InterPro" id="IPR009000">
    <property type="entry name" value="Transl_B-barrel_sf"/>
</dbReference>
<keyword evidence="6" id="KW-0963">Cytoplasm</keyword>
<dbReference type="SMART" id="SM00838">
    <property type="entry name" value="EFG_C"/>
    <property type="match status" value="1"/>
</dbReference>
<dbReference type="GO" id="GO:0003746">
    <property type="term" value="F:translation elongation factor activity"/>
    <property type="evidence" value="ECO:0007669"/>
    <property type="project" value="UniProtKB-UniRule"/>
</dbReference>
<dbReference type="InterPro" id="IPR000640">
    <property type="entry name" value="EFG_V-like"/>
</dbReference>
<evidence type="ECO:0000256" key="2">
    <source>
        <dbReference type="ARBA" id="ARBA00022741"/>
    </source>
</evidence>
<dbReference type="EMBL" id="SOJN01000083">
    <property type="protein sequence ID" value="TET45437.1"/>
    <property type="molecule type" value="Genomic_DNA"/>
</dbReference>
<dbReference type="Pfam" id="PF22042">
    <property type="entry name" value="EF-G_D2"/>
    <property type="match status" value="1"/>
</dbReference>
<sequence>MEEQDIINIRNIGILAHIDAGKTTTTERILYYTGKVHRIGEVDEGTATMDWMRQEKERGITITSAATTCYWNGRRINIIDTPGHVDFTAEVERSLRILDGAICIFCGVGGVEAQSETVWRQASRYEVPIISFVNKMDRIGADFFATVEMMGERLDRTPVPIQIPLGVEDTFRGMIDLVKMKAYVWQEEGEGMGFEELDIPQEYESEARKMRDAMLEAASEFDDELTEKYLKGVSVPPEDVHRALRVGTLKAQVSPVLCGAVLRNKGVQMLLDATVRYLPSPVDLPPICGINPRTNEEEERHANGKEPFSALVFKVQSDPFVGKLSFIRVYSGKLRVGKRFLNTTNSRKERASKLLLMHANKKTELMEIHAGDITALVGLKWSGTGDTICSEDKPILFEKPIFPEPVVSIAIEPKTSKDQERMNEVLNRLSDEDPTFVVSEEAETGQTLISGMGELHLEVLVDRMVREFSVNVNVGKPKVAYKETLGSLSKGEGRFEKQTGSGGQFAEVTLEARPGSRGSGFVFENKCSPEVIPAGFVPIIRSGIEESLRTGILAGYEMVDIEVDLTGGRFDEHASTEIAFKAAASMAVRDALEKGAPTLLEPIMRLEVTTSEKYLGEIMADLNGRRGKVQEVFDRKAGQVIRAEVPIAEMFGYASSLRSLTQGRASFTMEFGSYEAVPGNMLDKLVVSLRGF</sequence>
<evidence type="ECO:0000256" key="3">
    <source>
        <dbReference type="ARBA" id="ARBA00022768"/>
    </source>
</evidence>
<evidence type="ECO:0000256" key="6">
    <source>
        <dbReference type="HAMAP-Rule" id="MF_00054"/>
    </source>
</evidence>
<dbReference type="Gene3D" id="3.40.50.300">
    <property type="entry name" value="P-loop containing nucleotide triphosphate hydrolases"/>
    <property type="match status" value="1"/>
</dbReference>